<dbReference type="PROSITE" id="PS51670">
    <property type="entry name" value="SHKT"/>
    <property type="match status" value="2"/>
</dbReference>
<dbReference type="STRING" id="6573.A0A210QJR9"/>
<feature type="domain" description="ShKT" evidence="3">
    <location>
        <begin position="264"/>
        <end position="298"/>
    </location>
</feature>
<evidence type="ECO:0000313" key="4">
    <source>
        <dbReference type="EMBL" id="OWF48851.1"/>
    </source>
</evidence>
<dbReference type="AlphaFoldDB" id="A0A210QJR9"/>
<dbReference type="InterPro" id="IPR003582">
    <property type="entry name" value="ShKT_dom"/>
</dbReference>
<keyword evidence="5" id="KW-1185">Reference proteome</keyword>
<dbReference type="InterPro" id="IPR001283">
    <property type="entry name" value="CRISP-related"/>
</dbReference>
<comment type="caution">
    <text evidence="1">Lacks conserved residue(s) required for the propagation of feature annotation.</text>
</comment>
<protein>
    <submittedName>
        <fullName evidence="4">SCP domain-containing protein 2</fullName>
    </submittedName>
</protein>
<dbReference type="SMART" id="SM00198">
    <property type="entry name" value="SCP"/>
    <property type="match status" value="1"/>
</dbReference>
<evidence type="ECO:0000256" key="1">
    <source>
        <dbReference type="PROSITE-ProRule" id="PRU01005"/>
    </source>
</evidence>
<dbReference type="OrthoDB" id="10250153at2759"/>
<accession>A0A210QJR9</accession>
<dbReference type="Pfam" id="PF00188">
    <property type="entry name" value="CAP"/>
    <property type="match status" value="1"/>
</dbReference>
<evidence type="ECO:0000256" key="2">
    <source>
        <dbReference type="SAM" id="SignalP"/>
    </source>
</evidence>
<keyword evidence="2" id="KW-0732">Signal</keyword>
<dbReference type="SUPFAM" id="SSF55797">
    <property type="entry name" value="PR-1-like"/>
    <property type="match status" value="1"/>
</dbReference>
<dbReference type="Gene3D" id="1.10.10.1940">
    <property type="match status" value="1"/>
</dbReference>
<dbReference type="PANTHER" id="PTHR10334">
    <property type="entry name" value="CYSTEINE-RICH SECRETORY PROTEIN-RELATED"/>
    <property type="match status" value="1"/>
</dbReference>
<gene>
    <name evidence="4" type="ORF">KP79_PYT08761</name>
</gene>
<dbReference type="Gene3D" id="3.40.33.10">
    <property type="entry name" value="CAP"/>
    <property type="match status" value="1"/>
</dbReference>
<reference evidence="4 5" key="1">
    <citation type="journal article" date="2017" name="Nat. Ecol. Evol.">
        <title>Scallop genome provides insights into evolution of bilaterian karyotype and development.</title>
        <authorList>
            <person name="Wang S."/>
            <person name="Zhang J."/>
            <person name="Jiao W."/>
            <person name="Li J."/>
            <person name="Xun X."/>
            <person name="Sun Y."/>
            <person name="Guo X."/>
            <person name="Huan P."/>
            <person name="Dong B."/>
            <person name="Zhang L."/>
            <person name="Hu X."/>
            <person name="Sun X."/>
            <person name="Wang J."/>
            <person name="Zhao C."/>
            <person name="Wang Y."/>
            <person name="Wang D."/>
            <person name="Huang X."/>
            <person name="Wang R."/>
            <person name="Lv J."/>
            <person name="Li Y."/>
            <person name="Zhang Z."/>
            <person name="Liu B."/>
            <person name="Lu W."/>
            <person name="Hui Y."/>
            <person name="Liang J."/>
            <person name="Zhou Z."/>
            <person name="Hou R."/>
            <person name="Li X."/>
            <person name="Liu Y."/>
            <person name="Li H."/>
            <person name="Ning X."/>
            <person name="Lin Y."/>
            <person name="Zhao L."/>
            <person name="Xing Q."/>
            <person name="Dou J."/>
            <person name="Li Y."/>
            <person name="Mao J."/>
            <person name="Guo H."/>
            <person name="Dou H."/>
            <person name="Li T."/>
            <person name="Mu C."/>
            <person name="Jiang W."/>
            <person name="Fu Q."/>
            <person name="Fu X."/>
            <person name="Miao Y."/>
            <person name="Liu J."/>
            <person name="Yu Q."/>
            <person name="Li R."/>
            <person name="Liao H."/>
            <person name="Li X."/>
            <person name="Kong Y."/>
            <person name="Jiang Z."/>
            <person name="Chourrout D."/>
            <person name="Li R."/>
            <person name="Bao Z."/>
        </authorList>
    </citation>
    <scope>NUCLEOTIDE SEQUENCE [LARGE SCALE GENOMIC DNA]</scope>
    <source>
        <strain evidence="4 5">PY_sf001</strain>
    </source>
</reference>
<feature type="signal peptide" evidence="2">
    <location>
        <begin position="1"/>
        <end position="21"/>
    </location>
</feature>
<comment type="caution">
    <text evidence="4">The sequence shown here is derived from an EMBL/GenBank/DDBJ whole genome shotgun (WGS) entry which is preliminary data.</text>
</comment>
<feature type="chain" id="PRO_5012668104" evidence="2">
    <location>
        <begin position="22"/>
        <end position="298"/>
    </location>
</feature>
<dbReference type="CDD" id="cd05380">
    <property type="entry name" value="CAP_euk"/>
    <property type="match status" value="1"/>
</dbReference>
<evidence type="ECO:0000259" key="3">
    <source>
        <dbReference type="PROSITE" id="PS51670"/>
    </source>
</evidence>
<dbReference type="InterPro" id="IPR035940">
    <property type="entry name" value="CAP_sf"/>
</dbReference>
<proteinExistence type="predicted"/>
<evidence type="ECO:0000313" key="5">
    <source>
        <dbReference type="Proteomes" id="UP000242188"/>
    </source>
</evidence>
<feature type="domain" description="ShKT" evidence="3">
    <location>
        <begin position="205"/>
        <end position="241"/>
    </location>
</feature>
<dbReference type="SMART" id="SM00254">
    <property type="entry name" value="ShKT"/>
    <property type="match status" value="2"/>
</dbReference>
<sequence>MNQSMVLLCGLLGLLVGGAFAVEVPFTPALREYIVEMHNAMREKQHGANMNELEWDDTLAQEALDWISSCTFEHQMKGRGENLAFNTDEESNEELIKKSMEDWYSEIQYFRYGNKSCSQDCHFSQLIWADTQKVGCAMVRCPAFHVPWDPTSTIPNAWYIGCFYDPKGNDYGTFPWLRGKPCSSCLKGQTCSLHGLCHGEGVIPCTNIESREHCSFWYEEGECDSNPKFMHKFCRKGCKLCTPEPGEEEEHNEPCEDMSKYAQMRHNGRLACDIWRETNQCNTNPFMKTACKKTCGFC</sequence>
<name>A0A210QJR9_MIZYE</name>
<dbReference type="PRINTS" id="PR00837">
    <property type="entry name" value="V5TPXLIKE"/>
</dbReference>
<dbReference type="EMBL" id="NEDP02003363">
    <property type="protein sequence ID" value="OWF48851.1"/>
    <property type="molecule type" value="Genomic_DNA"/>
</dbReference>
<dbReference type="Pfam" id="PF01549">
    <property type="entry name" value="ShK"/>
    <property type="match status" value="2"/>
</dbReference>
<organism evidence="4 5">
    <name type="scientific">Mizuhopecten yessoensis</name>
    <name type="common">Japanese scallop</name>
    <name type="synonym">Patinopecten yessoensis</name>
    <dbReference type="NCBI Taxonomy" id="6573"/>
    <lineage>
        <taxon>Eukaryota</taxon>
        <taxon>Metazoa</taxon>
        <taxon>Spiralia</taxon>
        <taxon>Lophotrochozoa</taxon>
        <taxon>Mollusca</taxon>
        <taxon>Bivalvia</taxon>
        <taxon>Autobranchia</taxon>
        <taxon>Pteriomorphia</taxon>
        <taxon>Pectinida</taxon>
        <taxon>Pectinoidea</taxon>
        <taxon>Pectinidae</taxon>
        <taxon>Mizuhopecten</taxon>
    </lineage>
</organism>
<dbReference type="InterPro" id="IPR014044">
    <property type="entry name" value="CAP_dom"/>
</dbReference>
<dbReference type="Proteomes" id="UP000242188">
    <property type="component" value="Unassembled WGS sequence"/>
</dbReference>